<dbReference type="InterPro" id="IPR027794">
    <property type="entry name" value="tRNase_Z_dom"/>
</dbReference>
<name>A0A0C9WIQ5_9AGAR</name>
<dbReference type="PANTHER" id="PTHR12553">
    <property type="entry name" value="ZINC PHOSPHODIESTERASE ELAC PROTEIN 2"/>
    <property type="match status" value="1"/>
</dbReference>
<dbReference type="EC" id="3.1.26.11" evidence="4"/>
<comment type="similarity">
    <text evidence="3">Belongs to the RNase Z family.</text>
</comment>
<dbReference type="Pfam" id="PF12706">
    <property type="entry name" value="Lactamase_B_2"/>
    <property type="match status" value="1"/>
</dbReference>
<dbReference type="InterPro" id="IPR047151">
    <property type="entry name" value="RNZ2-like"/>
</dbReference>
<dbReference type="HOGENOM" id="CLU_006220_3_1_1"/>
<organism evidence="14 15">
    <name type="scientific">Laccaria amethystina LaAM-08-1</name>
    <dbReference type="NCBI Taxonomy" id="1095629"/>
    <lineage>
        <taxon>Eukaryota</taxon>
        <taxon>Fungi</taxon>
        <taxon>Dikarya</taxon>
        <taxon>Basidiomycota</taxon>
        <taxon>Agaricomycotina</taxon>
        <taxon>Agaricomycetes</taxon>
        <taxon>Agaricomycetidae</taxon>
        <taxon>Agaricales</taxon>
        <taxon>Agaricineae</taxon>
        <taxon>Hydnangiaceae</taxon>
        <taxon>Laccaria</taxon>
    </lineage>
</organism>
<dbReference type="GO" id="GO:0042781">
    <property type="term" value="F:3'-tRNA processing endoribonuclease activity"/>
    <property type="evidence" value="ECO:0007669"/>
    <property type="project" value="UniProtKB-EC"/>
</dbReference>
<evidence type="ECO:0000259" key="13">
    <source>
        <dbReference type="Pfam" id="PF13691"/>
    </source>
</evidence>
<feature type="region of interest" description="Disordered" evidence="11">
    <location>
        <begin position="219"/>
        <end position="264"/>
    </location>
</feature>
<dbReference type="PANTHER" id="PTHR12553:SF49">
    <property type="entry name" value="ZINC PHOSPHODIESTERASE ELAC PROTEIN 2"/>
    <property type="match status" value="1"/>
</dbReference>
<evidence type="ECO:0000256" key="1">
    <source>
        <dbReference type="ARBA" id="ARBA00000402"/>
    </source>
</evidence>
<evidence type="ECO:0000256" key="7">
    <source>
        <dbReference type="ARBA" id="ARBA00022723"/>
    </source>
</evidence>
<keyword evidence="5" id="KW-0819">tRNA processing</keyword>
<reference evidence="15" key="2">
    <citation type="submission" date="2015-01" db="EMBL/GenBank/DDBJ databases">
        <title>Evolutionary Origins and Diversification of the Mycorrhizal Mutualists.</title>
        <authorList>
            <consortium name="DOE Joint Genome Institute"/>
            <consortium name="Mycorrhizal Genomics Consortium"/>
            <person name="Kohler A."/>
            <person name="Kuo A."/>
            <person name="Nagy L.G."/>
            <person name="Floudas D."/>
            <person name="Copeland A."/>
            <person name="Barry K.W."/>
            <person name="Cichocki N."/>
            <person name="Veneault-Fourrey C."/>
            <person name="LaButti K."/>
            <person name="Lindquist E.A."/>
            <person name="Lipzen A."/>
            <person name="Lundell T."/>
            <person name="Morin E."/>
            <person name="Murat C."/>
            <person name="Riley R."/>
            <person name="Ohm R."/>
            <person name="Sun H."/>
            <person name="Tunlid A."/>
            <person name="Henrissat B."/>
            <person name="Grigoriev I.V."/>
            <person name="Hibbett D.S."/>
            <person name="Martin F."/>
        </authorList>
    </citation>
    <scope>NUCLEOTIDE SEQUENCE [LARGE SCALE GENOMIC DNA]</scope>
    <source>
        <strain evidence="15">LaAM-08-1</strain>
    </source>
</reference>
<dbReference type="SUPFAM" id="SSF56281">
    <property type="entry name" value="Metallo-hydrolase/oxidoreductase"/>
    <property type="match status" value="2"/>
</dbReference>
<evidence type="ECO:0000256" key="8">
    <source>
        <dbReference type="ARBA" id="ARBA00022759"/>
    </source>
</evidence>
<feature type="domain" description="Metallo-beta-lactamase" evidence="12">
    <location>
        <begin position="573"/>
        <end position="811"/>
    </location>
</feature>
<keyword evidence="6" id="KW-0540">Nuclease</keyword>
<dbReference type="AlphaFoldDB" id="A0A0C9WIQ5"/>
<comment type="cofactor">
    <cofactor evidence="2">
        <name>Zn(2+)</name>
        <dbReference type="ChEBI" id="CHEBI:29105"/>
    </cofactor>
</comment>
<dbReference type="GO" id="GO:0046872">
    <property type="term" value="F:metal ion binding"/>
    <property type="evidence" value="ECO:0007669"/>
    <property type="project" value="UniProtKB-KW"/>
</dbReference>
<keyword evidence="15" id="KW-1185">Reference proteome</keyword>
<dbReference type="EMBL" id="KN838849">
    <property type="protein sequence ID" value="KIJ93354.1"/>
    <property type="molecule type" value="Genomic_DNA"/>
</dbReference>
<proteinExistence type="inferred from homology"/>
<evidence type="ECO:0000256" key="6">
    <source>
        <dbReference type="ARBA" id="ARBA00022722"/>
    </source>
</evidence>
<evidence type="ECO:0000259" key="12">
    <source>
        <dbReference type="Pfam" id="PF12706"/>
    </source>
</evidence>
<evidence type="ECO:0000256" key="5">
    <source>
        <dbReference type="ARBA" id="ARBA00022694"/>
    </source>
</evidence>
<dbReference type="Gene3D" id="3.60.15.10">
    <property type="entry name" value="Ribonuclease Z/Hydroxyacylglutathione hydrolase-like"/>
    <property type="match status" value="2"/>
</dbReference>
<accession>A0A0C9WIQ5</accession>
<evidence type="ECO:0000256" key="11">
    <source>
        <dbReference type="SAM" id="MobiDB-lite"/>
    </source>
</evidence>
<feature type="region of interest" description="Disordered" evidence="11">
    <location>
        <begin position="152"/>
        <end position="193"/>
    </location>
</feature>
<evidence type="ECO:0000313" key="15">
    <source>
        <dbReference type="Proteomes" id="UP000054477"/>
    </source>
</evidence>
<evidence type="ECO:0000256" key="4">
    <source>
        <dbReference type="ARBA" id="ARBA00012477"/>
    </source>
</evidence>
<keyword evidence="7" id="KW-0479">Metal-binding</keyword>
<keyword evidence="8" id="KW-0255">Endonuclease</keyword>
<evidence type="ECO:0000256" key="10">
    <source>
        <dbReference type="ARBA" id="ARBA00022833"/>
    </source>
</evidence>
<dbReference type="CDD" id="cd07718">
    <property type="entry name" value="RNaseZ_ELAC1_ELAC2-C-term-like_MBL-fold"/>
    <property type="match status" value="1"/>
</dbReference>
<dbReference type="GO" id="GO:0005739">
    <property type="term" value="C:mitochondrion"/>
    <property type="evidence" value="ECO:0007669"/>
    <property type="project" value="TreeGrafter"/>
</dbReference>
<reference evidence="14 15" key="1">
    <citation type="submission" date="2014-04" db="EMBL/GenBank/DDBJ databases">
        <authorList>
            <consortium name="DOE Joint Genome Institute"/>
            <person name="Kuo A."/>
            <person name="Kohler A."/>
            <person name="Nagy L.G."/>
            <person name="Floudas D."/>
            <person name="Copeland A."/>
            <person name="Barry K.W."/>
            <person name="Cichocki N."/>
            <person name="Veneault-Fourrey C."/>
            <person name="LaButti K."/>
            <person name="Lindquist E.A."/>
            <person name="Lipzen A."/>
            <person name="Lundell T."/>
            <person name="Morin E."/>
            <person name="Murat C."/>
            <person name="Sun H."/>
            <person name="Tunlid A."/>
            <person name="Henrissat B."/>
            <person name="Grigoriev I.V."/>
            <person name="Hibbett D.S."/>
            <person name="Martin F."/>
            <person name="Nordberg H.P."/>
            <person name="Cantor M.N."/>
            <person name="Hua S.X."/>
        </authorList>
    </citation>
    <scope>NUCLEOTIDE SEQUENCE [LARGE SCALE GENOMIC DNA]</scope>
    <source>
        <strain evidence="14 15">LaAM-08-1</strain>
    </source>
</reference>
<dbReference type="OrthoDB" id="527344at2759"/>
<dbReference type="Pfam" id="PF13691">
    <property type="entry name" value="Lactamase_B_4"/>
    <property type="match status" value="1"/>
</dbReference>
<dbReference type="Proteomes" id="UP000054477">
    <property type="component" value="Unassembled WGS sequence"/>
</dbReference>
<comment type="catalytic activity">
    <reaction evidence="1">
        <text>Endonucleolytic cleavage of RNA, removing extra 3' nucleotides from tRNA precursor, generating 3' termini of tRNAs. A 3'-hydroxy group is left at the tRNA terminus and a 5'-phosphoryl group is left at the trailer molecule.</text>
        <dbReference type="EC" id="3.1.26.11"/>
    </reaction>
</comment>
<evidence type="ECO:0000256" key="2">
    <source>
        <dbReference type="ARBA" id="ARBA00001947"/>
    </source>
</evidence>
<evidence type="ECO:0000256" key="9">
    <source>
        <dbReference type="ARBA" id="ARBA00022801"/>
    </source>
</evidence>
<dbReference type="STRING" id="1095629.A0A0C9WIQ5"/>
<dbReference type="InterPro" id="IPR001279">
    <property type="entry name" value="Metallo-B-lactamas"/>
</dbReference>
<dbReference type="InterPro" id="IPR036866">
    <property type="entry name" value="RibonucZ/Hydroxyglut_hydro"/>
</dbReference>
<dbReference type="GO" id="GO:1990180">
    <property type="term" value="P:mitochondrial tRNA 3'-end processing"/>
    <property type="evidence" value="ECO:0007669"/>
    <property type="project" value="TreeGrafter"/>
</dbReference>
<sequence>MNWSASVLTTVSSDTEPTIIITFDSAKYIFNAGQNTNRAFLQSRRNWRKTRGIFFTQVGVERAGGLAGLLMTFADATIKMLNVVGPPGLTHYLASMRLYTYRDSMRVKPVEASSSTTTASPPRPIYKDENVTVYGLSISSSPDSGVAAVATDGAATSDLSTPDIPSKRKREATPDSPRKRSSNQTLKELMEDPEFLPEDLTNERAHEWREHVIKTMFPDTKINSPKKGGKAKVSKAVQQDNGDGSANVDDSRRPRATPPKGFHMQLPAFSCTSDAQALAYVVIGPRVRGKFDVKKAVELGIPFGPLRAKLTRGESITFKVKRGDEEFERTVKPEECIGPSETPGVIIVLDVPSIHHIPDLVSSFKDSEFYRRFLSKVPGTSDNYAVRNIFHLCGDNVLGDERYKAFMNEFAPDVNHVVASREHCPDPVTFTSAAFNQLRLSELDNTMFPVPKYRLDPEKEFSAIGGLPEKIQIMASNLYMNMRPPAPPIIENLPGDGDRFHPAVKKSSSLDLSPLTSEKFAAARLNVTNAIEKGIDVPKGAGVGVLPLGTGSALPSKYRNVSSTLIQIPGWGNILLDAGEGTWGQLVRYFGTDNTSSPNVWDVLRNLKCIFISHIHADHHLGLSTILTKRRSLNPLPTEPLYLVTIRGVNMYLRELSDILDLGLNDPSGNGVVQIQSEAVHYRRTEYATGGMWQVGGNEPWVDREISGKNSSDMCRALGLESFKTVDVYHKTRCYGCVITHVDGWSIVFSGDTQPTDNLVRAGRGATLLIHEATMADDQEDMAKRKGHSTFGQAITIGKRMKASNILLTHFSARYPKMPPSGLKPRPGGSQEPTIAVAFDHVNLTIGNMWKIGYYLPALQQSFCDTIEEGDEEEAAAIEVVDVDEVDVT</sequence>
<evidence type="ECO:0000256" key="3">
    <source>
        <dbReference type="ARBA" id="ARBA00007823"/>
    </source>
</evidence>
<keyword evidence="9" id="KW-0378">Hydrolase</keyword>
<protein>
    <recommendedName>
        <fullName evidence="4">ribonuclease Z</fullName>
        <ecNumber evidence="4">3.1.26.11</ecNumber>
    </recommendedName>
</protein>
<gene>
    <name evidence="14" type="ORF">K443DRAFT_402413</name>
</gene>
<feature type="domain" description="tRNase Z endonuclease" evidence="13">
    <location>
        <begin position="6"/>
        <end position="64"/>
    </location>
</feature>
<evidence type="ECO:0000313" key="14">
    <source>
        <dbReference type="EMBL" id="KIJ93354.1"/>
    </source>
</evidence>
<keyword evidence="10" id="KW-0862">Zinc</keyword>